<dbReference type="PRINTS" id="PR00171">
    <property type="entry name" value="SUGRTRNSPORT"/>
</dbReference>
<feature type="domain" description="Major facilitator superfamily (MFS) profile" evidence="9">
    <location>
        <begin position="25"/>
        <end position="445"/>
    </location>
</feature>
<dbReference type="WBParaSite" id="SMUV_0000995401-mRNA-1">
    <property type="protein sequence ID" value="SMUV_0000995401-mRNA-1"/>
    <property type="gene ID" value="SMUV_0000995401"/>
</dbReference>
<dbReference type="AlphaFoldDB" id="A0A0N5AYB7"/>
<keyword evidence="3" id="KW-1003">Cell membrane</keyword>
<organism evidence="10 11">
    <name type="scientific">Syphacia muris</name>
    <dbReference type="NCBI Taxonomy" id="451379"/>
    <lineage>
        <taxon>Eukaryota</taxon>
        <taxon>Metazoa</taxon>
        <taxon>Ecdysozoa</taxon>
        <taxon>Nematoda</taxon>
        <taxon>Chromadorea</taxon>
        <taxon>Rhabditida</taxon>
        <taxon>Spirurina</taxon>
        <taxon>Oxyuridomorpha</taxon>
        <taxon>Oxyuroidea</taxon>
        <taxon>Oxyuridae</taxon>
        <taxon>Syphacia</taxon>
    </lineage>
</organism>
<evidence type="ECO:0000256" key="1">
    <source>
        <dbReference type="ARBA" id="ARBA00004651"/>
    </source>
</evidence>
<accession>A0A0N5AYB7</accession>
<dbReference type="GO" id="GO:0005353">
    <property type="term" value="F:fructose transmembrane transporter activity"/>
    <property type="evidence" value="ECO:0007669"/>
    <property type="project" value="UniProtKB-ARBA"/>
</dbReference>
<evidence type="ECO:0000256" key="7">
    <source>
        <dbReference type="RuleBase" id="RU003346"/>
    </source>
</evidence>
<dbReference type="InterPro" id="IPR036259">
    <property type="entry name" value="MFS_trans_sf"/>
</dbReference>
<dbReference type="FunFam" id="1.20.1250.20:FF:001511">
    <property type="entry name" value="Solute carrier family 2, facilitated glucose transporter member 5"/>
    <property type="match status" value="1"/>
</dbReference>
<dbReference type="InterPro" id="IPR020846">
    <property type="entry name" value="MFS_dom"/>
</dbReference>
<keyword evidence="6 8" id="KW-0472">Membrane</keyword>
<protein>
    <submittedName>
        <fullName evidence="11">MFS domain-containing protein</fullName>
    </submittedName>
</protein>
<feature type="transmembrane region" description="Helical" evidence="8">
    <location>
        <begin position="278"/>
        <end position="307"/>
    </location>
</feature>
<dbReference type="PROSITE" id="PS00217">
    <property type="entry name" value="SUGAR_TRANSPORT_2"/>
    <property type="match status" value="1"/>
</dbReference>
<feature type="transmembrane region" description="Helical" evidence="8">
    <location>
        <begin position="319"/>
        <end position="339"/>
    </location>
</feature>
<dbReference type="NCBIfam" id="TIGR00879">
    <property type="entry name" value="SP"/>
    <property type="match status" value="1"/>
</dbReference>
<feature type="transmembrane region" description="Helical" evidence="8">
    <location>
        <begin position="21"/>
        <end position="38"/>
    </location>
</feature>
<proteinExistence type="inferred from homology"/>
<feature type="transmembrane region" description="Helical" evidence="8">
    <location>
        <begin position="197"/>
        <end position="218"/>
    </location>
</feature>
<dbReference type="SUPFAM" id="SSF103473">
    <property type="entry name" value="MFS general substrate transporter"/>
    <property type="match status" value="1"/>
</dbReference>
<keyword evidence="4 8" id="KW-0812">Transmembrane</keyword>
<sequence>MSTLFYIKVQQLPTGKWTGPLILAIFASCIGSAFQFGYHIGCINAPAEIIKQWYIKSHEEMFNSTITYEAVSRVQWAITVSSFAVGGMVGGLASGWCGDKFGRKGGMILNNILAVLATLLMGSAKYVGVYFMMMIGRVVIGLNAGLSSALVPMYLTELSPINLRGTIGSFNQLTVTIAILFSQFIGLPQIFGTPERWPFIFVFGLVPVVIQLLTLPLCPESPKYTLIVKNNSDQAEMDLKKLRGDDDVKAELKEMQDEAAAMAAVEKVSIKSLFKGEYAWPMFIAIMMMLAQQLSGINVAMFFSTIIFKNAGLGENAVYATLGMGLCNVIMTVISVYLVDHPRFGRRSLLLSGLIGMLFSSLALVLSITIYVSSIPWFFVSELFTSGARGSANSVAVMTNWLANTLVAVTFEFLMQILMQYSFLIFSTFLTLFIIFTYIFVPETKGRTVEEIYEEFKRGKSRFARKNNNA</sequence>
<name>A0A0N5AYB7_9BILA</name>
<evidence type="ECO:0000256" key="8">
    <source>
        <dbReference type="SAM" id="Phobius"/>
    </source>
</evidence>
<feature type="transmembrane region" description="Helical" evidence="8">
    <location>
        <begin position="351"/>
        <end position="372"/>
    </location>
</feature>
<keyword evidence="10" id="KW-1185">Reference proteome</keyword>
<dbReference type="STRING" id="451379.A0A0N5AYB7"/>
<keyword evidence="5 8" id="KW-1133">Transmembrane helix</keyword>
<comment type="subcellular location">
    <subcellularLocation>
        <location evidence="1">Cell membrane</location>
        <topology evidence="1">Multi-pass membrane protein</topology>
    </subcellularLocation>
</comment>
<comment type="similarity">
    <text evidence="7">Belongs to the major facilitator superfamily. Sugar transporter (TC 2.A.1.1) family.</text>
</comment>
<evidence type="ECO:0000256" key="5">
    <source>
        <dbReference type="ARBA" id="ARBA00022989"/>
    </source>
</evidence>
<evidence type="ECO:0000313" key="11">
    <source>
        <dbReference type="WBParaSite" id="SMUV_0000995401-mRNA-1"/>
    </source>
</evidence>
<evidence type="ECO:0000256" key="2">
    <source>
        <dbReference type="ARBA" id="ARBA00022448"/>
    </source>
</evidence>
<evidence type="ECO:0000256" key="6">
    <source>
        <dbReference type="ARBA" id="ARBA00023136"/>
    </source>
</evidence>
<evidence type="ECO:0000259" key="9">
    <source>
        <dbReference type="PROSITE" id="PS50850"/>
    </source>
</evidence>
<dbReference type="Pfam" id="PF00083">
    <property type="entry name" value="Sugar_tr"/>
    <property type="match status" value="2"/>
</dbReference>
<dbReference type="Gene3D" id="1.20.1250.20">
    <property type="entry name" value="MFS general substrate transporter like domains"/>
    <property type="match status" value="1"/>
</dbReference>
<dbReference type="GO" id="GO:0005886">
    <property type="term" value="C:plasma membrane"/>
    <property type="evidence" value="ECO:0007669"/>
    <property type="project" value="UniProtKB-SubCell"/>
</dbReference>
<dbReference type="InterPro" id="IPR045263">
    <property type="entry name" value="GLUT"/>
</dbReference>
<dbReference type="PANTHER" id="PTHR23503">
    <property type="entry name" value="SOLUTE CARRIER FAMILY 2"/>
    <property type="match status" value="1"/>
</dbReference>
<feature type="transmembrane region" description="Helical" evidence="8">
    <location>
        <begin position="134"/>
        <end position="155"/>
    </location>
</feature>
<feature type="transmembrane region" description="Helical" evidence="8">
    <location>
        <begin position="74"/>
        <end position="96"/>
    </location>
</feature>
<dbReference type="PANTHER" id="PTHR23503:SF8">
    <property type="entry name" value="FACILITATED GLUCOSE TRANSPORTER PROTEIN 1"/>
    <property type="match status" value="1"/>
</dbReference>
<evidence type="ECO:0000256" key="4">
    <source>
        <dbReference type="ARBA" id="ARBA00022692"/>
    </source>
</evidence>
<evidence type="ECO:0000313" key="10">
    <source>
        <dbReference type="Proteomes" id="UP000046393"/>
    </source>
</evidence>
<evidence type="ECO:0000256" key="3">
    <source>
        <dbReference type="ARBA" id="ARBA00022475"/>
    </source>
</evidence>
<dbReference type="GO" id="GO:1990539">
    <property type="term" value="P:fructose import across plasma membrane"/>
    <property type="evidence" value="ECO:0007669"/>
    <property type="project" value="UniProtKB-ARBA"/>
</dbReference>
<dbReference type="InterPro" id="IPR003663">
    <property type="entry name" value="Sugar/inositol_transpt"/>
</dbReference>
<dbReference type="PROSITE" id="PS50850">
    <property type="entry name" value="MFS"/>
    <property type="match status" value="1"/>
</dbReference>
<keyword evidence="2 7" id="KW-0813">Transport</keyword>
<dbReference type="InterPro" id="IPR005829">
    <property type="entry name" value="Sugar_transporter_CS"/>
</dbReference>
<dbReference type="InterPro" id="IPR005828">
    <property type="entry name" value="MFS_sugar_transport-like"/>
</dbReference>
<reference evidence="11" key="1">
    <citation type="submission" date="2017-02" db="UniProtKB">
        <authorList>
            <consortium name="WormBaseParasite"/>
        </authorList>
    </citation>
    <scope>IDENTIFICATION</scope>
</reference>
<feature type="transmembrane region" description="Helical" evidence="8">
    <location>
        <begin position="108"/>
        <end position="128"/>
    </location>
</feature>
<dbReference type="Proteomes" id="UP000046393">
    <property type="component" value="Unplaced"/>
</dbReference>
<feature type="transmembrane region" description="Helical" evidence="8">
    <location>
        <begin position="167"/>
        <end position="191"/>
    </location>
</feature>
<feature type="transmembrane region" description="Helical" evidence="8">
    <location>
        <begin position="421"/>
        <end position="441"/>
    </location>
</feature>